<evidence type="ECO:0000313" key="2">
    <source>
        <dbReference type="Proteomes" id="UP000007635"/>
    </source>
</evidence>
<dbReference type="Ensembl" id="ENSGACT00000054931.1">
    <property type="protein sequence ID" value="ENSGACP00000070234.1"/>
    <property type="gene ID" value="ENSGACG00000003786.2"/>
</dbReference>
<protein>
    <submittedName>
        <fullName evidence="1">N-ethylmaleimide-sensitive factor b</fullName>
    </submittedName>
</protein>
<proteinExistence type="predicted"/>
<accession>A0AAQ4S2Q8</accession>
<dbReference type="GeneTree" id="ENSGT00530000064085"/>
<organism evidence="1 2">
    <name type="scientific">Gasterosteus aculeatus aculeatus</name>
    <name type="common">three-spined stickleback</name>
    <dbReference type="NCBI Taxonomy" id="481459"/>
    <lineage>
        <taxon>Eukaryota</taxon>
        <taxon>Metazoa</taxon>
        <taxon>Chordata</taxon>
        <taxon>Craniata</taxon>
        <taxon>Vertebrata</taxon>
        <taxon>Euteleostomi</taxon>
        <taxon>Actinopterygii</taxon>
        <taxon>Neopterygii</taxon>
        <taxon>Teleostei</taxon>
        <taxon>Neoteleostei</taxon>
        <taxon>Acanthomorphata</taxon>
        <taxon>Eupercaria</taxon>
        <taxon>Perciformes</taxon>
        <taxon>Cottioidei</taxon>
        <taxon>Gasterosteales</taxon>
        <taxon>Gasterosteidae</taxon>
        <taxon>Gasterosteus</taxon>
    </lineage>
</organism>
<dbReference type="Proteomes" id="UP000007635">
    <property type="component" value="Chromosome V"/>
</dbReference>
<reference evidence="1" key="2">
    <citation type="submission" date="2025-08" db="UniProtKB">
        <authorList>
            <consortium name="Ensembl"/>
        </authorList>
    </citation>
    <scope>IDENTIFICATION</scope>
</reference>
<dbReference type="AlphaFoldDB" id="A0AAQ4S2Q8"/>
<dbReference type="Gene3D" id="2.40.40.20">
    <property type="match status" value="1"/>
</dbReference>
<name>A0AAQ4S2Q8_GASAC</name>
<reference evidence="1 2" key="1">
    <citation type="journal article" date="2021" name="G3 (Bethesda)">
        <title>Improved contiguity of the threespine stickleback genome using long-read sequencing.</title>
        <authorList>
            <person name="Nath S."/>
            <person name="Shaw D.E."/>
            <person name="White M.A."/>
        </authorList>
    </citation>
    <scope>NUCLEOTIDE SEQUENCE [LARGE SCALE GENOMIC DNA]</scope>
    <source>
        <strain evidence="1 2">Lake Benthic</strain>
    </source>
</reference>
<sequence>MTKRMMQAARCPTDDLSLTNCAIINEKEPQFEQHVTVRNVAHRYVFTLKKDSSVSPGTIAFSLPQVRHQRSHRAKRHN</sequence>
<evidence type="ECO:0000313" key="1">
    <source>
        <dbReference type="Ensembl" id="ENSGACP00000070234.1"/>
    </source>
</evidence>
<dbReference type="InterPro" id="IPR009010">
    <property type="entry name" value="Asp_de-COase-like_dom_sf"/>
</dbReference>
<reference evidence="1" key="3">
    <citation type="submission" date="2025-09" db="UniProtKB">
        <authorList>
            <consortium name="Ensembl"/>
        </authorList>
    </citation>
    <scope>IDENTIFICATION</scope>
</reference>
<keyword evidence="2" id="KW-1185">Reference proteome</keyword>
<dbReference type="SUPFAM" id="SSF50692">
    <property type="entry name" value="ADC-like"/>
    <property type="match status" value="1"/>
</dbReference>